<accession>A0A2M7RJA8</accession>
<dbReference type="InterPro" id="IPR036259">
    <property type="entry name" value="MFS_trans_sf"/>
</dbReference>
<keyword evidence="3" id="KW-1003">Cell membrane</keyword>
<feature type="transmembrane region" description="Helical" evidence="7">
    <location>
        <begin position="221"/>
        <end position="243"/>
    </location>
</feature>
<feature type="transmembrane region" description="Helical" evidence="7">
    <location>
        <begin position="335"/>
        <end position="361"/>
    </location>
</feature>
<feature type="transmembrane region" description="Helical" evidence="7">
    <location>
        <begin position="263"/>
        <end position="285"/>
    </location>
</feature>
<dbReference type="Proteomes" id="UP000230779">
    <property type="component" value="Unassembled WGS sequence"/>
</dbReference>
<dbReference type="PANTHER" id="PTHR43266">
    <property type="entry name" value="MACROLIDE-EFFLUX PROTEIN"/>
    <property type="match status" value="1"/>
</dbReference>
<dbReference type="CDD" id="cd06173">
    <property type="entry name" value="MFS_MefA_like"/>
    <property type="match status" value="1"/>
</dbReference>
<evidence type="ECO:0000256" key="1">
    <source>
        <dbReference type="ARBA" id="ARBA00004651"/>
    </source>
</evidence>
<protein>
    <recommendedName>
        <fullName evidence="8">Major facilitator superfamily (MFS) profile domain-containing protein</fullName>
    </recommendedName>
</protein>
<feature type="domain" description="Major facilitator superfamily (MFS) profile" evidence="8">
    <location>
        <begin position="16"/>
        <end position="427"/>
    </location>
</feature>
<dbReference type="SUPFAM" id="SSF103473">
    <property type="entry name" value="MFS general substrate transporter"/>
    <property type="match status" value="1"/>
</dbReference>
<comment type="caution">
    <text evidence="9">The sequence shown here is derived from an EMBL/GenBank/DDBJ whole genome shotgun (WGS) entry which is preliminary data.</text>
</comment>
<feature type="transmembrane region" description="Helical" evidence="7">
    <location>
        <begin position="401"/>
        <end position="422"/>
    </location>
</feature>
<dbReference type="GO" id="GO:0022857">
    <property type="term" value="F:transmembrane transporter activity"/>
    <property type="evidence" value="ECO:0007669"/>
    <property type="project" value="InterPro"/>
</dbReference>
<dbReference type="Pfam" id="PF05977">
    <property type="entry name" value="MFS_3"/>
    <property type="match status" value="1"/>
</dbReference>
<dbReference type="GO" id="GO:0005886">
    <property type="term" value="C:plasma membrane"/>
    <property type="evidence" value="ECO:0007669"/>
    <property type="project" value="UniProtKB-SubCell"/>
</dbReference>
<dbReference type="PROSITE" id="PS50850">
    <property type="entry name" value="MFS"/>
    <property type="match status" value="1"/>
</dbReference>
<keyword evidence="6 7" id="KW-0472">Membrane</keyword>
<dbReference type="EMBL" id="PFMD01000039">
    <property type="protein sequence ID" value="PIY96662.1"/>
    <property type="molecule type" value="Genomic_DNA"/>
</dbReference>
<feature type="transmembrane region" description="Helical" evidence="7">
    <location>
        <begin position="171"/>
        <end position="189"/>
    </location>
</feature>
<evidence type="ECO:0000313" key="9">
    <source>
        <dbReference type="EMBL" id="PIY96662.1"/>
    </source>
</evidence>
<keyword evidence="4 7" id="KW-0812">Transmembrane</keyword>
<dbReference type="PANTHER" id="PTHR43266:SF2">
    <property type="entry name" value="MAJOR FACILITATOR SUPERFAMILY (MFS) PROFILE DOMAIN-CONTAINING PROTEIN"/>
    <property type="match status" value="1"/>
</dbReference>
<evidence type="ECO:0000256" key="5">
    <source>
        <dbReference type="ARBA" id="ARBA00022989"/>
    </source>
</evidence>
<feature type="transmembrane region" description="Helical" evidence="7">
    <location>
        <begin position="50"/>
        <end position="74"/>
    </location>
</feature>
<comment type="subcellular location">
    <subcellularLocation>
        <location evidence="1">Cell membrane</location>
        <topology evidence="1">Multi-pass membrane protein</topology>
    </subcellularLocation>
</comment>
<feature type="transmembrane region" description="Helical" evidence="7">
    <location>
        <begin position="297"/>
        <end position="315"/>
    </location>
</feature>
<feature type="transmembrane region" description="Helical" evidence="7">
    <location>
        <begin position="144"/>
        <end position="165"/>
    </location>
</feature>
<evidence type="ECO:0000256" key="6">
    <source>
        <dbReference type="ARBA" id="ARBA00023136"/>
    </source>
</evidence>
<dbReference type="AlphaFoldDB" id="A0A2M7RJA8"/>
<sequence>MFKLKKGNFNLFENRNFIKLWLSQVLSQPASHMLNFILAIRVFQLSGSSFFVSVLVSLVSIPPIIFSSMAGVLADSMNRKYILITSNLLRAIVVAAFILYGHSYYAILFFAFLISTISQFFGPAETSSIPTLAKRENLFSANSLFLFTLYTSFLIGYSLAGPLLSLFGENIYFLLILSYLLATLMDILLPPLNYHLKDTEAIGKNIRNGFKVMWDKLKEGIIYIKGFPLLLITVLQFSFIFSAERAVIALIPEFATNILNFNISQIGYFLIAPVGLGALMGAISANRMKEKFSKRKIINIGIMVAAITLTLLPLYEVLARQAHLFSYSFVFYWALIGYLGLMAFLSGLADVVIIVTAQTMLHEATQHEKRGRVFGNLTMFMNLVGLPLILLVGFLATRYSVSKIIMVLGIVTIIVSALSWMVNKRKLDPLYN</sequence>
<gene>
    <name evidence="9" type="ORF">COY66_03625</name>
</gene>
<dbReference type="InterPro" id="IPR020846">
    <property type="entry name" value="MFS_dom"/>
</dbReference>
<keyword evidence="5 7" id="KW-1133">Transmembrane helix</keyword>
<dbReference type="InterPro" id="IPR010290">
    <property type="entry name" value="TM_effector"/>
</dbReference>
<evidence type="ECO:0000256" key="2">
    <source>
        <dbReference type="ARBA" id="ARBA00022448"/>
    </source>
</evidence>
<name>A0A2M7RJA8_9BACT</name>
<keyword evidence="2" id="KW-0813">Transport</keyword>
<evidence type="ECO:0000259" key="8">
    <source>
        <dbReference type="PROSITE" id="PS50850"/>
    </source>
</evidence>
<dbReference type="Gene3D" id="1.20.1250.20">
    <property type="entry name" value="MFS general substrate transporter like domains"/>
    <property type="match status" value="1"/>
</dbReference>
<organism evidence="9 10">
    <name type="scientific">Candidatus Kerfeldbacteria bacterium CG_4_10_14_0_8_um_filter_42_10</name>
    <dbReference type="NCBI Taxonomy" id="2014248"/>
    <lineage>
        <taxon>Bacteria</taxon>
        <taxon>Candidatus Kerfeldiibacteriota</taxon>
    </lineage>
</organism>
<evidence type="ECO:0000256" key="7">
    <source>
        <dbReference type="SAM" id="Phobius"/>
    </source>
</evidence>
<evidence type="ECO:0000313" key="10">
    <source>
        <dbReference type="Proteomes" id="UP000230779"/>
    </source>
</evidence>
<feature type="transmembrane region" description="Helical" evidence="7">
    <location>
        <begin position="373"/>
        <end position="395"/>
    </location>
</feature>
<evidence type="ECO:0000256" key="3">
    <source>
        <dbReference type="ARBA" id="ARBA00022475"/>
    </source>
</evidence>
<proteinExistence type="predicted"/>
<evidence type="ECO:0000256" key="4">
    <source>
        <dbReference type="ARBA" id="ARBA00022692"/>
    </source>
</evidence>
<reference evidence="9 10" key="1">
    <citation type="submission" date="2017-09" db="EMBL/GenBank/DDBJ databases">
        <title>Depth-based differentiation of microbial function through sediment-hosted aquifers and enrichment of novel symbionts in the deep terrestrial subsurface.</title>
        <authorList>
            <person name="Probst A.J."/>
            <person name="Ladd B."/>
            <person name="Jarett J.K."/>
            <person name="Geller-Mcgrath D.E."/>
            <person name="Sieber C.M."/>
            <person name="Emerson J.B."/>
            <person name="Anantharaman K."/>
            <person name="Thomas B.C."/>
            <person name="Malmstrom R."/>
            <person name="Stieglmeier M."/>
            <person name="Klingl A."/>
            <person name="Woyke T."/>
            <person name="Ryan C.M."/>
            <person name="Banfield J.F."/>
        </authorList>
    </citation>
    <scope>NUCLEOTIDE SEQUENCE [LARGE SCALE GENOMIC DNA]</scope>
    <source>
        <strain evidence="9">CG_4_10_14_0_8_um_filter_42_10</strain>
    </source>
</reference>